<feature type="compositionally biased region" description="Basic and acidic residues" evidence="1">
    <location>
        <begin position="903"/>
        <end position="1009"/>
    </location>
</feature>
<sequence length="5800" mass="633233">MIPRDQRRRSPERERRRRADRRQSREQLAAAALAAAAVGQTAAKTAGPSSTHRSRANSSTSSSAVTSSDEASAPKNTGWGFRSFFSLASSKKVRKRRSFRKKNYSSSSIDSNLAYGGYQSRSSLESQRGARRRSGPQRKISQTYSQHSHHDKEYQQHNQDQYRDHPQYEQPQHEYQRPEYVPQDQYAHSDQTTPRPGQPTQHPHAQPEPYYRHQHQQYHQQQSHAYQHPAQHYHGQPEYDPELFTPDGRPNLARTTTDEEIIELGRKISDLARASNLRDLERAGKQRPSQLVGAATAISNFRRQNPKRNGRRGLAPSKSSKRDEQSDDDQGWDTASDSDSDSDSGDNAEEASASDSDLAYGSSPQYSDEKLSSSPAPAPAPPPPTISPQKPYIRNKAIDPSKFGPVNSLHGLVTPLNGFRPTEDVLPPRQSKPWLSRFENDPLPNYPTPTDELDTPTQMHYPIATPDPRRFDAVTSPTLVSGSPLIISRPVTVAIQAPKPRVPVSTRALEEHPMPRQRSADGRLMTADSALAKSIGNAAGKHEVIRDDTPPSNYRQHRSRAQSNGSAHPSHTSHHSHAQSHTSRTSHTSHVPVHVQVPLPTTHDLEFDDWHDFEDRNTHLASDVPQFTDPAAAGVAATLIGTALFQDRYRRDDEEDRNLDPNHVLAEYKQRVQQEEEQRRKAEEAEKERLEKERQEREARAAAAIKREREAREAQEAAEREAREKKEAEERAAAVALELVAQRQREEREAREALEKMEREAEERAAAAAAAQRELEALEKARREAHEREVQEAIEKARREAQEREVQEAIDKARREALERDAAAAERERQEREHLEKVRREAEDLAIAARRELETRETALEAVAKEARRLRDEADYREQYERRVREAREMQYKEERRMYDARYRADRENMIIDVEPRRRSTSRQTRDESPEEKRSNAGKETEREEHHRPKREPVTIINERDVPKDEPKPKVEKPTRSVSEKKRESMGDTLDPKPKKPSKEERRAKRAETLRLLAEMQKELELEKERARKLAELEAAEQRQEKPKDEEPRKSSQPIVPELSKSPKDQVSHDSKAVPAPGPSPSKSPKGVIDPFQFQVPDDAFATPVHATPARPLTPQVYTVPEPDFSPPKRRQLTRALTDAELEIRERVTRRDSFEIQQRQEEIRRSRNTSEQPMTKDADKAIIPETTGKETLMAEEPERERSRSHDRAGSRVRESEPLRDTTEEPERARSWSRQSSHVREPEPTPDPQSEANKWYRDYVSSRREERLRSSSPSRSVVDKYDDSVFGPPTPVIVTAEPTIITAEPSWATAEPADDGKPKKGKYAEPDADVRIDHVILPRDLHRFLKPADDHSSLHAPAGQPMFSSRDPSCERERPLLNLVLPTPAPTPTPERERRERARQAARESEVEHEESRLAPVAAEESKKPNYILNARGEIEIIAPTPKDEDTESVKSDGWVEPVADTGLTHVVVDRSRQAAVEAIKRALQPKRERKASITWGTLAGAVLQKVAEDRKAAAEQKTEIAAAEEKSLAPEVEEKVEVLPAPVVEVPIVEEKQPEEQKLREIEPETKPADVAAPTKTEVQPDVELPRQSPHPDPEPHLEPHHEATPVPAIAIHEPESPKATEEPKDEEAKEELKEEEELSALPEGESHEEKEDEATRQVRIDHDHSGRLRRLTQLQIVDEATSSPIKPKRKLPKSLAEPSIFSPYRPTFSDNFADVVCGEHPNPEPHADTYTWRREAMATQSSIGDEWESILRKAEIEKDETTTNPTGTFNPDNREPPDRLGKEFSFEVVEHENSQTYPSDGNARESEKASTEQNGVSDRRPSNEFIEFLKNQTNGSTSDRKHEHIIATTEMNGNSEDEYFLGNAGTHGAGAGSAEDSEAATASDSKDAEAQNLPRPNATQASMDSTPIAESKEEDEEEKLHGSNAGSDSAPEPTQLRHTDSRFIDPEVLVHRPFTPAIDPQYGDLLPLPPYPTLTGPGYRYLADLPSPLDFDLEQLPALPESRPSTPPPTSGSPGNAFKTAVAAMMGTQSLIRRQRGHTRSRSALDGTAPVRVPSQTAVPIQFRLKGKKRAGSEHSLPPSEAWGPSSASRPSSAHGDAAAASDGTFPARSRPRPTSWEGSMRDIKPLYLVERNAATAAAAAVLAPTVDTEEALPPPESFELPEDDDLDLLPALPESAPESDAGSPVVAPQIESLEKDVPSEAVLPALEAALTPETVRLPVVEDLDLLPALPESDAGSPIVTPVNLSTDLPVDEDLKQAEVPSPASTDRALPAPETVELPVDEDLDLLPALPESPTAESAVPVSLPAVAPEVVEEVPAAEIPQVIEASKEFGIPAPETVELPVDEDLDLLPALPESGLSSPTLREPASPVSVGKDDALSTPVEDILPVPRSVNLPEDIKLPADEDLDLLPALPDSVASSPTTESVPVSLPISAPEVAQDMEEMPKAVEVPTTLSPEAVRLPVDEDLDLLPALPDSLATSPTTETMPSQLFVEEVVEETSKAVEREVPVPENIKLPVDEDLDLLPALPDSIATSPTTETTPSLPILASEEATDAPKEIEVAPETVTLPADEDLDLLPALPESGNTFPERSTSPVLLEKAASPVIIPEPETVALPVDEDLDLLPALPESVPASPTKEHASLATSPVVAPAVEKEVDNEVELVSEVSRGLEVLEPETISLPVDEDLDLLPALPESGPASPSKEHASLTTSPVAGPTLLEEIEAEVELVPAVDDEVAKGTVPMPKPEPEAVSLPVDEDLDLLPALPESGPASPALERSASPAVPVLEKEEAVPEAISEVVCEIVPEPENVALPVDQDLDLLPALPESGPASPIKQHASLATSPVIEAVVEKEPVVEEVSGVVPELLPLPEDQDLDLLPALPESSPASPRKEHASLTISPIIEAVIEKGPSVEVITELLPLPDDEDLDLLPALPESGPVSPTKEYDSLATSPITEAVIEKEPFVEVVPELLPLPTDQDLDLLPALPESGPSSPVQEEFAAPVAQPTDISVDTEVEQPSKDTEDVLSITIPEPESVPLPAESDDGLWALPSLPQSRAGSGYASPVTANIPTEVVPSPVKAIEETSELPVSVNPESVRLPSDDGLWALPSLPVSHEGSGYASPVAAMPTFGVEPPMEDLEEYFPDHYDQEVVDELSSKQPREVETELPLDTLPQLPADEDLDLLPALPDSRGSSPDLAVSLPVENHQEVLQADQSEKQLDLSELPALPVDEDLELLPGLPESRNESPEPQVETVPAVIPEQAEEEKEKEQERDLSKLPPLPADEDLDVLPALPESRNESPEPEVSLPINTPEQADLSKLPALPVDEDLDILPALPESRNDSPEPQPSLPKAISPEVLPLPADEDLDLLPELPESRGSSPDQETSLPVAVPQSPIAEEAVKDVAEIPVAEKDLSYLPALPVDEDLELLPALPDSPAADNFPEEEETQTTWQPEEFTQPAWDETQPTQMSEISEEDFPVPGVKVDEVSRDLADLPALPESRSSSRSEDMETAPSLEDPSELPPLPESREDSPEPKSPLPDLGGQPAKESLAKQIAPSQPWNESETQGTENPFDESLPKANIDFTDEPLPVSNELIVGHVRRDSSEAAHPSDIYEKPSSHNQAKSPMLIGNNDPNEIDYKLAETIYEDMCDEDDASTVAASDAPSFLSGANAEQKEQIAKALAGDSEATSSLSPESSFRVLQYLKKRDAAMKQGQTYEEPETVVPGPSSQYEDEEEQVPQEIEDALESIEEQSKKAKGVSFEPSDTPTEKPDVPEDVPADHTTSDQSTPRQELRIGIPGPSSRVANLEAVNDEVENISDAEAQKDELPKTSTDKDKHTESRSNQEESSGEPQPANTTQEDSILGGGLVAEPERQRPMRVASPENQWGTLGDLDDLDDEDDDDVSEYSPGGTNLKRHSLTRLPTFPGVTAFLGRNFRSNSAPSPSDVPVQDERDYYSSDEREMLGEEQQQHQQEVSGDELEKRLEKVKMEEEVEDEKTEEKTEEVEGADESQTGPEKPVETEPEPAREHIEGEPSTTEKKGKKKKQKKKRNKGKGKADVEPEAPLPTTQADLETTLAPEAEEPKEREPDAEPASKPKKSKKKKNKKNKSAAVSILEEPTISDTAKPTDGPGVDRHSTWPMVKSDAASSEKKTALENEPKIPAPQEFMNNENITLPEEIPLPRSRDLSPCASEEPTEETATIEREPELRTPATKHDEATTVDEKQTATDELDENGSVTPTPHSHVSDDHQGESQGDAEQGVKTAPPESSNTTEPLTSGAEQPINPQADIPKDMQPAEDPVPVEAALEGSTQQGESQTDDNDKPQEEPKVKEQLATVSPDLVSPTSDTFTPRLLRRSYPKKEKTKAGKMSNPASPTMGAGWGIASPPSMSLDKALEAADPFADGEFERRMRTVSANREAERSAKIAEKEKLERALFLQRRSTFDVGDSPTSSHTSVVGSTHSSGAAETGSNAEERPIYALKRASTDRAEKKKKLAAEKKRSKKSDWPDAWPEEFDEEATMPQEPGHPSMWPELHGRASPSPIRGRSGYRTPTPLGQHIEVGRASGQTGDDSADHVGVLQETDRRLSAGGNSVGPDSSRSRYNNMSDPFTIGGGPKDVPPPEPIPEVPSKPIPDVGSDTATPTSEANKELGGTVRASGKKGRKRRNSSLAVATDKEEDVDANNSEAEQGDLDTQPSGSAPGKKTRRNRRGRKGKDKSTPSSPSVDTEEAEDQEASDGDEEPSSSGSSQDANAGAAGDASGKKRKNRKKGSQASSGLMSPPLEPNAEVAQLHAQLAQLTDLVQQLVVEKTRNSSADQGRSRRNSSVTKGNPKIRRTSSGGGVGDGEAHYDSDGNSIHDEDEELDDDDDDDAETGAADETTKAKRFMGVPYRRGSKSKSDKGEKGDKAKDKHQQQVGEDPTSELEHAVLKTTPREEDEQTGNSPQIRDVTAADNERTQQELFAIDNVNVNLGLNSLLGSKSSSSAKEMSTQTSSPEPSPRNSFSKDGEEDVPAEDRPPDPSKYPPSASKPVKSKVRRAMSGLSRTRGAPSLEQIPETEFEDSELEDGATSPPPKPGMINRAMTGMKSLDKLDFRKPRASSVGGETDHHRPATATDAESESINQETASITQPKGSSAMMKRAFSGMIPTTSKPRASLDQQSETESISGSTRPSMMKRAVSGMIPGASKPRSSMDSTAEHSGERKMSMGSAFKNFSMTGKTREQSRTREPTSRGPSIDLSPQETDSMEISPHESPALRPEVSPDPHPQPKPGMMKRALTGMNPAASQRPDMAERRESEPVLEKEKHKTLDRLTFGMMSRSHSTSTGMGTQTPDSGFNSAEQDVLEPSRPGSGSGSGSSSIHHHHSQHSSEKSKTNKTMKMLGLGAFTKKDKHADLVDTPPEMSRPGSSGSYQATAASKPSRMDRTISGMGMSRPRKSISQETPPPDTDSRPGTGSSMQPPQQPQFPVRPDPSPAPKSRMASFNKVMTLGLIKDKSDKTPTPSHHEPDTATQTPMESSASAHSNGSRPSSWNSNQFPEQLMPEGKPSKSQTRMGRAMSALSIPTGSRTSVSQERPASSHPETTTSANLTEPTDVTDAHSHHSHHSNQTTTTTTTTTDKKEKSKMSFKSVVTLGMASSHRSSSSRRHSVEHSSQTQPPAIQQPPVMPKLELPSFGLGDSLLGSPPGTSSGLGTLSPPATSSGAPPPPLGGSVSAPGTSYGFPNVETPSSERPPKDPETASMMNQPKPGMLARTKTAMSIGSRKEWRDESETTGMGEEKKEKKVMSTSAKANWNRALKGTKGVVGMGMFMKKDKKEKDKGV</sequence>
<feature type="region of interest" description="Disordered" evidence="1">
    <location>
        <begin position="1"/>
        <end position="259"/>
    </location>
</feature>
<feature type="compositionally biased region" description="Basic and acidic residues" evidence="1">
    <location>
        <begin position="4470"/>
        <end position="4493"/>
    </location>
</feature>
<dbReference type="InterPro" id="IPR053268">
    <property type="entry name" value="Woronin_anchor"/>
</dbReference>
<feature type="region of interest" description="Disordered" evidence="1">
    <location>
        <begin position="903"/>
        <end position="1010"/>
    </location>
</feature>
<dbReference type="PANTHER" id="PTHR40641">
    <property type="entry name" value="INVOLUCRIN REPEAT PROTEIN (AFU_ORTHOLOGUE AFUA_2G08060)"/>
    <property type="match status" value="1"/>
</dbReference>
<feature type="compositionally biased region" description="Polar residues" evidence="1">
    <location>
        <begin position="5542"/>
        <end position="5571"/>
    </location>
</feature>
<feature type="compositionally biased region" description="Low complexity" evidence="1">
    <location>
        <begin position="5651"/>
        <end position="5682"/>
    </location>
</feature>
<feature type="compositionally biased region" description="Basic and acidic residues" evidence="1">
    <location>
        <begin position="3939"/>
        <end position="3953"/>
    </location>
</feature>
<feature type="region of interest" description="Disordered" evidence="1">
    <location>
        <begin position="653"/>
        <end position="840"/>
    </location>
</feature>
<feature type="compositionally biased region" description="Polar residues" evidence="1">
    <location>
        <begin position="3546"/>
        <end position="3560"/>
    </location>
</feature>
<feature type="compositionally biased region" description="Polar residues" evidence="1">
    <location>
        <begin position="5301"/>
        <end position="5322"/>
    </location>
</feature>
<feature type="compositionally biased region" description="Basic and acidic residues" evidence="1">
    <location>
        <begin position="1150"/>
        <end position="1165"/>
    </location>
</feature>
<feature type="region of interest" description="Disordered" evidence="1">
    <location>
        <begin position="4794"/>
        <end position="4938"/>
    </location>
</feature>
<feature type="compositionally biased region" description="Basic and acidic residues" evidence="1">
    <location>
        <begin position="3757"/>
        <end position="3773"/>
    </location>
</feature>
<feature type="compositionally biased region" description="Basic and acidic residues" evidence="1">
    <location>
        <begin position="3258"/>
        <end position="3268"/>
    </location>
</feature>
<feature type="compositionally biased region" description="Polar residues" evidence="1">
    <location>
        <begin position="4667"/>
        <end position="4683"/>
    </location>
</feature>
<feature type="compositionally biased region" description="Basic and acidic residues" evidence="1">
    <location>
        <begin position="1031"/>
        <end position="1050"/>
    </location>
</feature>
<feature type="compositionally biased region" description="Basic and acidic residues" evidence="1">
    <location>
        <begin position="3147"/>
        <end position="3157"/>
    </location>
</feature>
<feature type="region of interest" description="Disordered" evidence="1">
    <location>
        <begin position="1105"/>
        <end position="1131"/>
    </location>
</feature>
<reference evidence="3" key="1">
    <citation type="journal article" date="2011" name="Genetics">
        <title>Massive changes in genome architecture accompany the transition to self-fertility in the filamentous fungus Neurospora tetrasperma.</title>
        <authorList>
            <person name="Ellison C.E."/>
            <person name="Stajich J.E."/>
            <person name="Jacobson D.J."/>
            <person name="Natvig D.O."/>
            <person name="Lapidus A."/>
            <person name="Foster B."/>
            <person name="Aerts A."/>
            <person name="Riley R."/>
            <person name="Lindquist E.A."/>
            <person name="Grigoriev I.V."/>
            <person name="Taylor J.W."/>
        </authorList>
    </citation>
    <scope>NUCLEOTIDE SEQUENCE [LARGE SCALE GENOMIC DNA]</scope>
    <source>
        <strain evidence="3">FGSC 2508 / P0657</strain>
    </source>
</reference>
<feature type="compositionally biased region" description="Polar residues" evidence="1">
    <location>
        <begin position="4580"/>
        <end position="4593"/>
    </location>
</feature>
<feature type="compositionally biased region" description="Basic residues" evidence="1">
    <location>
        <begin position="4688"/>
        <end position="4700"/>
    </location>
</feature>
<feature type="compositionally biased region" description="Basic and acidic residues" evidence="1">
    <location>
        <begin position="3474"/>
        <end position="3483"/>
    </location>
</feature>
<feature type="compositionally biased region" description="Polar residues" evidence="1">
    <location>
        <begin position="186"/>
        <end position="203"/>
    </location>
</feature>
<dbReference type="CDD" id="cd06503">
    <property type="entry name" value="ATP-synt_Fo_b"/>
    <property type="match status" value="1"/>
</dbReference>
<feature type="compositionally biased region" description="Basic and acidic residues" evidence="1">
    <location>
        <begin position="666"/>
        <end position="732"/>
    </location>
</feature>
<feature type="region of interest" description="Disordered" evidence="1">
    <location>
        <begin position="2033"/>
        <end position="2122"/>
    </location>
</feature>
<feature type="compositionally biased region" description="Basic and acidic residues" evidence="1">
    <location>
        <begin position="4830"/>
        <end position="4842"/>
    </location>
</feature>
<feature type="compositionally biased region" description="Basic and acidic residues" evidence="1">
    <location>
        <begin position="1645"/>
        <end position="1667"/>
    </location>
</feature>
<feature type="compositionally biased region" description="Basic and acidic residues" evidence="1">
    <location>
        <begin position="1253"/>
        <end position="1268"/>
    </location>
</feature>
<feature type="compositionally biased region" description="Polar residues" evidence="1">
    <location>
        <begin position="5103"/>
        <end position="5117"/>
    </location>
</feature>
<feature type="region of interest" description="Disordered" evidence="1">
    <location>
        <begin position="3147"/>
        <end position="3380"/>
    </location>
</feature>
<feature type="region of interest" description="Disordered" evidence="1">
    <location>
        <begin position="418"/>
        <end position="455"/>
    </location>
</feature>
<feature type="compositionally biased region" description="Basic and acidic residues" evidence="1">
    <location>
        <begin position="1773"/>
        <end position="1794"/>
    </location>
</feature>
<protein>
    <submittedName>
        <fullName evidence="2">Uncharacterized protein</fullName>
    </submittedName>
</protein>
<feature type="compositionally biased region" description="Acidic residues" evidence="1">
    <location>
        <begin position="4843"/>
        <end position="4857"/>
    </location>
</feature>
<feature type="compositionally biased region" description="Pro residues" evidence="1">
    <location>
        <begin position="376"/>
        <end position="386"/>
    </location>
</feature>
<feature type="compositionally biased region" description="Polar residues" evidence="1">
    <location>
        <begin position="1673"/>
        <end position="1685"/>
    </location>
</feature>
<feature type="compositionally biased region" description="Low complexity" evidence="1">
    <location>
        <begin position="4438"/>
        <end position="4453"/>
    </location>
</feature>
<feature type="region of interest" description="Disordered" evidence="1">
    <location>
        <begin position="1742"/>
        <end position="1945"/>
    </location>
</feature>
<gene>
    <name evidence="2" type="ORF">NEUTE1DRAFT_133999</name>
</gene>
<feature type="compositionally biased region" description="Basic and acidic residues" evidence="1">
    <location>
        <begin position="1196"/>
        <end position="1229"/>
    </location>
</feature>
<feature type="compositionally biased region" description="Basic and acidic residues" evidence="1">
    <location>
        <begin position="4307"/>
        <end position="4319"/>
    </location>
</feature>
<feature type="compositionally biased region" description="Basic and acidic residues" evidence="1">
    <location>
        <begin position="148"/>
        <end position="177"/>
    </location>
</feature>
<feature type="compositionally biased region" description="Basic and acidic residues" evidence="1">
    <location>
        <begin position="1549"/>
        <end position="1568"/>
    </location>
</feature>
<feature type="compositionally biased region" description="Polar residues" evidence="1">
    <location>
        <begin position="5490"/>
        <end position="5518"/>
    </location>
</feature>
<feature type="compositionally biased region" description="Basic and acidic residues" evidence="1">
    <location>
        <begin position="1313"/>
        <end position="1325"/>
    </location>
</feature>
<feature type="compositionally biased region" description="Basic and acidic residues" evidence="1">
    <location>
        <begin position="1750"/>
        <end position="1762"/>
    </location>
</feature>
<feature type="compositionally biased region" description="Basic and acidic residues" evidence="1">
    <location>
        <begin position="3811"/>
        <end position="3834"/>
    </location>
</feature>
<feature type="compositionally biased region" description="Polar residues" evidence="1">
    <location>
        <begin position="4969"/>
        <end position="4988"/>
    </location>
</feature>
<feature type="region of interest" description="Disordered" evidence="1">
    <location>
        <begin position="1542"/>
        <end position="1704"/>
    </location>
</feature>
<feature type="compositionally biased region" description="Acidic residues" evidence="1">
    <location>
        <begin position="3980"/>
        <end position="3998"/>
    </location>
</feature>
<feature type="compositionally biased region" description="Polar residues" evidence="1">
    <location>
        <begin position="5387"/>
        <end position="5399"/>
    </location>
</feature>
<feature type="region of interest" description="Disordered" evidence="1">
    <location>
        <begin position="2685"/>
        <end position="2707"/>
    </location>
</feature>
<feature type="compositionally biased region" description="Polar residues" evidence="1">
    <location>
        <begin position="3368"/>
        <end position="3377"/>
    </location>
</feature>
<feature type="compositionally biased region" description="Basic and acidic residues" evidence="1">
    <location>
        <begin position="3968"/>
        <end position="3979"/>
    </location>
</feature>
<feature type="region of interest" description="Disordered" evidence="1">
    <location>
        <begin position="4958"/>
        <end position="5064"/>
    </location>
</feature>
<feature type="compositionally biased region" description="Basic and acidic residues" evidence="1">
    <location>
        <begin position="1613"/>
        <end position="1633"/>
    </location>
</feature>
<proteinExistence type="predicted"/>
<feature type="compositionally biased region" description="Basic and acidic residues" evidence="1">
    <location>
        <begin position="4006"/>
        <end position="4028"/>
    </location>
</feature>
<feature type="compositionally biased region" description="Low complexity" evidence="1">
    <location>
        <begin position="579"/>
        <end position="591"/>
    </location>
</feature>
<dbReference type="GeneID" id="20825804"/>
<feature type="compositionally biased region" description="Low complexity" evidence="1">
    <location>
        <begin position="217"/>
        <end position="236"/>
    </location>
</feature>
<feature type="region of interest" description="Disordered" evidence="1">
    <location>
        <begin position="1302"/>
        <end position="1325"/>
    </location>
</feature>
<feature type="region of interest" description="Disordered" evidence="1">
    <location>
        <begin position="2351"/>
        <end position="2376"/>
    </location>
</feature>
<feature type="compositionally biased region" description="Basic residues" evidence="1">
    <location>
        <begin position="4643"/>
        <end position="4652"/>
    </location>
</feature>
<evidence type="ECO:0000313" key="2">
    <source>
        <dbReference type="EMBL" id="EGO53675.1"/>
    </source>
</evidence>
<feature type="compositionally biased region" description="Low complexity" evidence="1">
    <location>
        <begin position="5586"/>
        <end position="5596"/>
    </location>
</feature>
<feature type="compositionally biased region" description="Low complexity" evidence="1">
    <location>
        <begin position="3439"/>
        <end position="3450"/>
    </location>
</feature>
<feature type="compositionally biased region" description="Basic and acidic residues" evidence="1">
    <location>
        <begin position="4907"/>
        <end position="4918"/>
    </location>
</feature>
<feature type="compositionally biased region" description="Basic and acidic residues" evidence="1">
    <location>
        <begin position="5473"/>
        <end position="5489"/>
    </location>
</feature>
<feature type="compositionally biased region" description="Low complexity" evidence="1">
    <location>
        <begin position="3419"/>
        <end position="3430"/>
    </location>
</feature>
<dbReference type="KEGG" id="nte:NEUTE1DRAFT133999"/>
<feature type="compositionally biased region" description="Basic and acidic residues" evidence="1">
    <location>
        <begin position="4881"/>
        <end position="4897"/>
    </location>
</feature>
<feature type="compositionally biased region" description="Low complexity" evidence="1">
    <location>
        <begin position="4728"/>
        <end position="4744"/>
    </location>
</feature>
<feature type="compositionally biased region" description="Polar residues" evidence="1">
    <location>
        <begin position="3835"/>
        <end position="3850"/>
    </location>
</feature>
<feature type="compositionally biased region" description="Polar residues" evidence="1">
    <location>
        <begin position="1763"/>
        <end position="1772"/>
    </location>
</feature>
<feature type="compositionally biased region" description="Low complexity" evidence="1">
    <location>
        <begin position="2170"/>
        <end position="2181"/>
    </location>
</feature>
<feature type="region of interest" description="Disordered" evidence="1">
    <location>
        <begin position="3644"/>
        <end position="3664"/>
    </location>
</feature>
<feature type="compositionally biased region" description="Acidic residues" evidence="1">
    <location>
        <begin position="3721"/>
        <end position="3740"/>
    </location>
</feature>
<feature type="compositionally biased region" description="Basic and acidic residues" evidence="1">
    <location>
        <begin position="1590"/>
        <end position="1604"/>
    </location>
</feature>
<dbReference type="Proteomes" id="UP000008065">
    <property type="component" value="Unassembled WGS sequence"/>
</dbReference>
<feature type="region of interest" description="Disordered" evidence="1">
    <location>
        <begin position="1150"/>
        <end position="1290"/>
    </location>
</feature>
<feature type="region of interest" description="Disordered" evidence="1">
    <location>
        <begin position="4430"/>
        <end position="4770"/>
    </location>
</feature>
<dbReference type="VEuPathDB" id="FungiDB:NEUTE1DRAFT_133999"/>
<feature type="compositionally biased region" description="Basic and acidic residues" evidence="1">
    <location>
        <begin position="773"/>
        <end position="840"/>
    </location>
</feature>
<feature type="compositionally biased region" description="Polar residues" evidence="1">
    <location>
        <begin position="5130"/>
        <end position="5155"/>
    </location>
</feature>
<feature type="compositionally biased region" description="Basic and acidic residues" evidence="1">
    <location>
        <begin position="743"/>
        <end position="765"/>
    </location>
</feature>
<feature type="compositionally biased region" description="Pro residues" evidence="1">
    <location>
        <begin position="4603"/>
        <end position="4617"/>
    </location>
</feature>
<feature type="region of interest" description="Disordered" evidence="1">
    <location>
        <begin position="2148"/>
        <end position="2186"/>
    </location>
</feature>
<feature type="compositionally biased region" description="Basic and acidic residues" evidence="1">
    <location>
        <begin position="5202"/>
        <end position="5213"/>
    </location>
</feature>
<feature type="compositionally biased region" description="Basic and acidic residues" evidence="1">
    <location>
        <begin position="1061"/>
        <end position="1072"/>
    </location>
</feature>
<feature type="compositionally biased region" description="Acidic residues" evidence="1">
    <location>
        <begin position="325"/>
        <end position="349"/>
    </location>
</feature>
<feature type="compositionally biased region" description="Acidic residues" evidence="1">
    <location>
        <begin position="3881"/>
        <end position="3894"/>
    </location>
</feature>
<feature type="compositionally biased region" description="Low complexity" evidence="1">
    <location>
        <begin position="2093"/>
        <end position="2105"/>
    </location>
</feature>
<dbReference type="PANTHER" id="PTHR40641:SF2">
    <property type="entry name" value="INVOLUCRIN REPEAT PROTEIN"/>
    <property type="match status" value="1"/>
</dbReference>
<feature type="compositionally biased region" description="Basic and acidic residues" evidence="1">
    <location>
        <begin position="4136"/>
        <end position="4147"/>
    </location>
</feature>
<feature type="compositionally biased region" description="Basic and acidic residues" evidence="1">
    <location>
        <begin position="540"/>
        <end position="549"/>
    </location>
</feature>
<feature type="region of interest" description="Disordered" evidence="1">
    <location>
        <begin position="1348"/>
        <end position="1420"/>
    </location>
</feature>
<feature type="compositionally biased region" description="Polar residues" evidence="1">
    <location>
        <begin position="4254"/>
        <end position="4267"/>
    </location>
</feature>
<accession>F8MZ83</accession>
<feature type="region of interest" description="Disordered" evidence="1">
    <location>
        <begin position="5080"/>
        <end position="5767"/>
    </location>
</feature>
<evidence type="ECO:0000313" key="3">
    <source>
        <dbReference type="Proteomes" id="UP000008065"/>
    </source>
</evidence>
<feature type="region of interest" description="Disordered" evidence="1">
    <location>
        <begin position="1999"/>
        <end position="2018"/>
    </location>
</feature>
<dbReference type="OrthoDB" id="4590960at2759"/>
<feature type="compositionally biased region" description="Basic and acidic residues" evidence="1">
    <location>
        <begin position="1936"/>
        <end position="1945"/>
    </location>
</feature>
<feature type="compositionally biased region" description="Basic and acidic residues" evidence="1">
    <location>
        <begin position="5272"/>
        <end position="5292"/>
    </location>
</feature>
<feature type="region of interest" description="Disordered" evidence="1">
    <location>
        <begin position="3923"/>
        <end position="4372"/>
    </location>
</feature>
<feature type="compositionally biased region" description="Low complexity" evidence="1">
    <location>
        <begin position="733"/>
        <end position="742"/>
    </location>
</feature>
<dbReference type="HOGENOM" id="CLU_223077_0_0_1"/>
<feature type="compositionally biased region" description="Pro residues" evidence="1">
    <location>
        <begin position="5442"/>
        <end position="5456"/>
    </location>
</feature>
<feature type="compositionally biased region" description="Basic residues" evidence="1">
    <location>
        <begin position="4029"/>
        <end position="4043"/>
    </location>
</feature>
<evidence type="ECO:0000256" key="1">
    <source>
        <dbReference type="SAM" id="MobiDB-lite"/>
    </source>
</evidence>
<feature type="compositionally biased region" description="Low complexity" evidence="1">
    <location>
        <begin position="4958"/>
        <end position="4968"/>
    </location>
</feature>
<feature type="compositionally biased region" description="Acidic residues" evidence="1">
    <location>
        <begin position="4711"/>
        <end position="4727"/>
    </location>
</feature>
<feature type="region of interest" description="Disordered" evidence="1">
    <location>
        <begin position="279"/>
        <end position="399"/>
    </location>
</feature>
<feature type="compositionally biased region" description="Acidic residues" evidence="1">
    <location>
        <begin position="5039"/>
        <end position="5050"/>
    </location>
</feature>
<feature type="region of interest" description="Disordered" evidence="1">
    <location>
        <begin position="535"/>
        <end position="591"/>
    </location>
</feature>
<feature type="region of interest" description="Disordered" evidence="1">
    <location>
        <begin position="3699"/>
        <end position="3904"/>
    </location>
</feature>
<dbReference type="EMBL" id="GL891382">
    <property type="protein sequence ID" value="EGO53675.1"/>
    <property type="molecule type" value="Genomic_DNA"/>
</dbReference>
<feature type="compositionally biased region" description="Basic and acidic residues" evidence="1">
    <location>
        <begin position="4189"/>
        <end position="4215"/>
    </location>
</feature>
<dbReference type="RefSeq" id="XP_009857260.1">
    <property type="nucleotide sequence ID" value="XM_009858958.1"/>
</dbReference>
<feature type="compositionally biased region" description="Basic residues" evidence="1">
    <location>
        <begin position="4084"/>
        <end position="4097"/>
    </location>
</feature>
<feature type="region of interest" description="Disordered" evidence="1">
    <location>
        <begin position="1031"/>
        <end position="1091"/>
    </location>
</feature>
<feature type="compositionally biased region" description="Basic and acidic residues" evidence="1">
    <location>
        <begin position="1"/>
        <end position="14"/>
    </location>
</feature>
<feature type="compositionally biased region" description="Low complexity" evidence="1">
    <location>
        <begin position="27"/>
        <end position="73"/>
    </location>
</feature>
<feature type="compositionally biased region" description="Basic and acidic residues" evidence="1">
    <location>
        <begin position="5741"/>
        <end position="5763"/>
    </location>
</feature>
<feature type="compositionally biased region" description="Basic and acidic residues" evidence="1">
    <location>
        <begin position="4070"/>
        <end position="4083"/>
    </location>
</feature>
<keyword evidence="3" id="KW-1185">Reference proteome</keyword>
<feature type="compositionally biased region" description="Polar residues" evidence="1">
    <location>
        <begin position="4797"/>
        <end position="4813"/>
    </location>
</feature>
<feature type="compositionally biased region" description="Basic and acidic residues" evidence="1">
    <location>
        <begin position="5179"/>
        <end position="5188"/>
    </location>
</feature>
<feature type="compositionally biased region" description="Basic and acidic residues" evidence="1">
    <location>
        <begin position="1389"/>
        <end position="1412"/>
    </location>
</feature>
<organism evidence="2 3">
    <name type="scientific">Neurospora tetrasperma (strain FGSC 2508 / ATCC MYA-4615 / P0657)</name>
    <dbReference type="NCBI Taxonomy" id="510951"/>
    <lineage>
        <taxon>Eukaryota</taxon>
        <taxon>Fungi</taxon>
        <taxon>Dikarya</taxon>
        <taxon>Ascomycota</taxon>
        <taxon>Pezizomycotina</taxon>
        <taxon>Sordariomycetes</taxon>
        <taxon>Sordariomycetidae</taxon>
        <taxon>Sordariales</taxon>
        <taxon>Sordariaceae</taxon>
        <taxon>Neurospora</taxon>
    </lineage>
</organism>
<feature type="compositionally biased region" description="Basic residues" evidence="1">
    <location>
        <begin position="91"/>
        <end position="103"/>
    </location>
</feature>
<name>F8MZ83_NEUT8</name>
<feature type="region of interest" description="Disordered" evidence="1">
    <location>
        <begin position="3418"/>
        <end position="3625"/>
    </location>
</feature>